<evidence type="ECO:0000256" key="4">
    <source>
        <dbReference type="SAM" id="MobiDB-lite"/>
    </source>
</evidence>
<reference evidence="6 7" key="1">
    <citation type="submission" date="2012-02" db="EMBL/GenBank/DDBJ databases">
        <title>Whole genome shotgun sequence of Mobilicoccus pelagius NBRC 104925.</title>
        <authorList>
            <person name="Yoshida Y."/>
            <person name="Hosoyama A."/>
            <person name="Tsuchikane K."/>
            <person name="Katsumata H."/>
            <person name="Yamazaki S."/>
            <person name="Fujita N."/>
        </authorList>
    </citation>
    <scope>NUCLEOTIDE SEQUENCE [LARGE SCALE GENOMIC DNA]</scope>
    <source>
        <strain evidence="6 7">NBRC 104925</strain>
    </source>
</reference>
<feature type="domain" description="Bacterial bifunctional deaminase-reductase C-terminal" evidence="5">
    <location>
        <begin position="37"/>
        <end position="214"/>
    </location>
</feature>
<evidence type="ECO:0000259" key="5">
    <source>
        <dbReference type="Pfam" id="PF01872"/>
    </source>
</evidence>
<dbReference type="EMBL" id="BAFE01000011">
    <property type="protein sequence ID" value="GAB47445.1"/>
    <property type="molecule type" value="Genomic_DNA"/>
</dbReference>
<evidence type="ECO:0000256" key="3">
    <source>
        <dbReference type="ARBA" id="ARBA00023002"/>
    </source>
</evidence>
<dbReference type="PANTHER" id="PTHR38011">
    <property type="entry name" value="DIHYDROFOLATE REDUCTASE FAMILY PROTEIN (AFU_ORTHOLOGUE AFUA_8G06820)"/>
    <property type="match status" value="1"/>
</dbReference>
<evidence type="ECO:0000256" key="1">
    <source>
        <dbReference type="ARBA" id="ARBA00005104"/>
    </source>
</evidence>
<evidence type="ECO:0000256" key="2">
    <source>
        <dbReference type="ARBA" id="ARBA00022857"/>
    </source>
</evidence>
<dbReference type="InterPro" id="IPR050765">
    <property type="entry name" value="Riboflavin_Biosynth_HTPR"/>
</dbReference>
<dbReference type="eggNOG" id="COG1985">
    <property type="taxonomic scope" value="Bacteria"/>
</dbReference>
<comment type="pathway">
    <text evidence="1">Cofactor biosynthesis; riboflavin biosynthesis.</text>
</comment>
<dbReference type="GO" id="GO:0009231">
    <property type="term" value="P:riboflavin biosynthetic process"/>
    <property type="evidence" value="ECO:0007669"/>
    <property type="project" value="InterPro"/>
</dbReference>
<protein>
    <recommendedName>
        <fullName evidence="5">Bacterial bifunctional deaminase-reductase C-terminal domain-containing protein</fullName>
    </recommendedName>
</protein>
<dbReference type="RefSeq" id="WP_009481343.1">
    <property type="nucleotide sequence ID" value="NZ_BAFE01000011.1"/>
</dbReference>
<organism evidence="6 7">
    <name type="scientific">Mobilicoccus pelagius NBRC 104925</name>
    <dbReference type="NCBI Taxonomy" id="1089455"/>
    <lineage>
        <taxon>Bacteria</taxon>
        <taxon>Bacillati</taxon>
        <taxon>Actinomycetota</taxon>
        <taxon>Actinomycetes</taxon>
        <taxon>Micrococcales</taxon>
        <taxon>Dermatophilaceae</taxon>
        <taxon>Mobilicoccus</taxon>
    </lineage>
</organism>
<dbReference type="InterPro" id="IPR024072">
    <property type="entry name" value="DHFR-like_dom_sf"/>
</dbReference>
<keyword evidence="2" id="KW-0521">NADP</keyword>
<dbReference type="STRING" id="1089455.MOPEL_011_00270"/>
<sequence length="251" mass="26653">MNTFGASLPSGPDDAVGHETAPPDLPEFYAPLLREGPLVVAQLGQSLDGFIASRTGDAEFVTGPEDRRHLHVLRSLVDAVVVGAATAVVDDCRLTVRDAPRRGAPPVRVVLDPRGILTRDARLLTEPDAPTLWFVADDSEIGAAPPTDLAPHVELAAHPEAHLREPDSLVAILAERGFTRVLVEGGGRLVSACLAAGVLDRLYVTSAPVLIGDGIPGLRFTGHDVLAHALRPPSRRLVLGDDVCTELRLRD</sequence>
<dbReference type="InterPro" id="IPR002734">
    <property type="entry name" value="RibDG_C"/>
</dbReference>
<evidence type="ECO:0000313" key="7">
    <source>
        <dbReference type="Proteomes" id="UP000004367"/>
    </source>
</evidence>
<dbReference type="Pfam" id="PF01872">
    <property type="entry name" value="RibD_C"/>
    <property type="match status" value="1"/>
</dbReference>
<name>H5UNY7_9MICO</name>
<evidence type="ECO:0000313" key="6">
    <source>
        <dbReference type="EMBL" id="GAB47445.1"/>
    </source>
</evidence>
<accession>H5UNY7</accession>
<feature type="region of interest" description="Disordered" evidence="4">
    <location>
        <begin position="1"/>
        <end position="22"/>
    </location>
</feature>
<dbReference type="GO" id="GO:0008703">
    <property type="term" value="F:5-amino-6-(5-phosphoribosylamino)uracil reductase activity"/>
    <property type="evidence" value="ECO:0007669"/>
    <property type="project" value="InterPro"/>
</dbReference>
<comment type="caution">
    <text evidence="6">The sequence shown here is derived from an EMBL/GenBank/DDBJ whole genome shotgun (WGS) entry which is preliminary data.</text>
</comment>
<keyword evidence="7" id="KW-1185">Reference proteome</keyword>
<dbReference type="AlphaFoldDB" id="H5UNY7"/>
<proteinExistence type="predicted"/>
<dbReference type="PANTHER" id="PTHR38011:SF7">
    <property type="entry name" value="2,5-DIAMINO-6-RIBOSYLAMINO-4(3H)-PYRIMIDINONE 5'-PHOSPHATE REDUCTASE"/>
    <property type="match status" value="1"/>
</dbReference>
<dbReference type="Gene3D" id="3.40.430.10">
    <property type="entry name" value="Dihydrofolate Reductase, subunit A"/>
    <property type="match status" value="1"/>
</dbReference>
<keyword evidence="3" id="KW-0560">Oxidoreductase</keyword>
<gene>
    <name evidence="6" type="ORF">MOPEL_011_00270</name>
</gene>
<dbReference type="Proteomes" id="UP000004367">
    <property type="component" value="Unassembled WGS sequence"/>
</dbReference>
<dbReference type="SUPFAM" id="SSF53597">
    <property type="entry name" value="Dihydrofolate reductase-like"/>
    <property type="match status" value="1"/>
</dbReference>